<keyword evidence="3 6" id="KW-1133">Transmembrane helix</keyword>
<proteinExistence type="predicted"/>
<feature type="transmembrane region" description="Helical" evidence="6">
    <location>
        <begin position="263"/>
        <end position="280"/>
    </location>
</feature>
<keyword evidence="4 6" id="KW-0472">Membrane</keyword>
<dbReference type="PANTHER" id="PTHR24064">
    <property type="entry name" value="SOLUTE CARRIER FAMILY 22 MEMBER"/>
    <property type="match status" value="1"/>
</dbReference>
<dbReference type="Gene3D" id="1.20.1250.20">
    <property type="entry name" value="MFS general substrate transporter like domains"/>
    <property type="match status" value="1"/>
</dbReference>
<evidence type="ECO:0000313" key="8">
    <source>
        <dbReference type="EMBL" id="PVD33029.1"/>
    </source>
</evidence>
<evidence type="ECO:0000256" key="1">
    <source>
        <dbReference type="ARBA" id="ARBA00004141"/>
    </source>
</evidence>
<dbReference type="InterPro" id="IPR020846">
    <property type="entry name" value="MFS_dom"/>
</dbReference>
<evidence type="ECO:0000259" key="7">
    <source>
        <dbReference type="PROSITE" id="PS50850"/>
    </source>
</evidence>
<keyword evidence="2 6" id="KW-0812">Transmembrane</keyword>
<gene>
    <name evidence="8" type="ORF">C0Q70_08477</name>
</gene>
<dbReference type="EMBL" id="PZQS01000004">
    <property type="protein sequence ID" value="PVD33029.1"/>
    <property type="molecule type" value="Genomic_DNA"/>
</dbReference>
<feature type="transmembrane region" description="Helical" evidence="6">
    <location>
        <begin position="322"/>
        <end position="341"/>
    </location>
</feature>
<dbReference type="CDD" id="cd17317">
    <property type="entry name" value="MFS_SLC22"/>
    <property type="match status" value="1"/>
</dbReference>
<sequence length="497" mass="55056">MTVLAETPVGTCSSRLFLASGDNVTVTCQHGRDRWEYMAMYGEHTIVSEWDLVCERKSLGSLATTIYFCGVMLGGILFGHVADHVGRLPVMLGTLYTSVAVGVGLAFVPTYPIFAVLRFVQGVLMQGLQTSTYIAAMEMFVPRQRPAVGATMECTWGAAVMVLPGLARLLRNWRHLQLVISVPSALVVFYICVLPESLRWLVLNGRLDKAEALARHVAKVNKIPFPKDVWQLVEREAATAAASPRSRYNIWHLVRTPHLRRRSLVLFYLWLSISTGYYGLTFQVTSLPGNMYLNFFIGGLVEFIAYAASVLIMNRFGRKRPLLVYFFSAAACCISASAIPRRTTSHGVKLEDVSTALAITGRFFTAGLFSVIFVYTTELYPTVIRNIGMGTCTFWARLGGVIAPQINQLGTGSEVKVPVMFFGCMVLVGGGLLLLLPDTHNQQLPDTVQDVENSHYNETLHKQTSSSRFNEPSMSSEPQESDMDTHSIQQENITTKL</sequence>
<dbReference type="AlphaFoldDB" id="A0A2T7PHY5"/>
<name>A0A2T7PHY5_POMCA</name>
<feature type="compositionally biased region" description="Polar residues" evidence="5">
    <location>
        <begin position="462"/>
        <end position="478"/>
    </location>
</feature>
<evidence type="ECO:0000256" key="4">
    <source>
        <dbReference type="ARBA" id="ARBA00023136"/>
    </source>
</evidence>
<comment type="subcellular location">
    <subcellularLocation>
        <location evidence="1">Membrane</location>
        <topology evidence="1">Multi-pass membrane protein</topology>
    </subcellularLocation>
</comment>
<evidence type="ECO:0000256" key="5">
    <source>
        <dbReference type="SAM" id="MobiDB-lite"/>
    </source>
</evidence>
<dbReference type="Proteomes" id="UP000245119">
    <property type="component" value="Linkage Group LG4"/>
</dbReference>
<accession>A0A2T7PHY5</accession>
<dbReference type="InterPro" id="IPR036259">
    <property type="entry name" value="MFS_trans_sf"/>
</dbReference>
<organism evidence="8 9">
    <name type="scientific">Pomacea canaliculata</name>
    <name type="common">Golden apple snail</name>
    <dbReference type="NCBI Taxonomy" id="400727"/>
    <lineage>
        <taxon>Eukaryota</taxon>
        <taxon>Metazoa</taxon>
        <taxon>Spiralia</taxon>
        <taxon>Lophotrochozoa</taxon>
        <taxon>Mollusca</taxon>
        <taxon>Gastropoda</taxon>
        <taxon>Caenogastropoda</taxon>
        <taxon>Architaenioglossa</taxon>
        <taxon>Ampullarioidea</taxon>
        <taxon>Ampullariidae</taxon>
        <taxon>Pomacea</taxon>
    </lineage>
</organism>
<dbReference type="GO" id="GO:0022857">
    <property type="term" value="F:transmembrane transporter activity"/>
    <property type="evidence" value="ECO:0007669"/>
    <property type="project" value="InterPro"/>
</dbReference>
<dbReference type="Pfam" id="PF00083">
    <property type="entry name" value="Sugar_tr"/>
    <property type="match status" value="1"/>
</dbReference>
<feature type="compositionally biased region" description="Polar residues" evidence="5">
    <location>
        <begin position="486"/>
        <end position="497"/>
    </location>
</feature>
<evidence type="ECO:0000256" key="6">
    <source>
        <dbReference type="SAM" id="Phobius"/>
    </source>
</evidence>
<dbReference type="GO" id="GO:0016020">
    <property type="term" value="C:membrane"/>
    <property type="evidence" value="ECO:0007669"/>
    <property type="project" value="UniProtKB-SubCell"/>
</dbReference>
<dbReference type="PROSITE" id="PS50850">
    <property type="entry name" value="MFS"/>
    <property type="match status" value="1"/>
</dbReference>
<evidence type="ECO:0000313" key="9">
    <source>
        <dbReference type="Proteomes" id="UP000245119"/>
    </source>
</evidence>
<reference evidence="8 9" key="1">
    <citation type="submission" date="2018-04" db="EMBL/GenBank/DDBJ databases">
        <title>The genome of golden apple snail Pomacea canaliculata provides insight into stress tolerance and invasive adaptation.</title>
        <authorList>
            <person name="Liu C."/>
            <person name="Liu B."/>
            <person name="Ren Y."/>
            <person name="Zhang Y."/>
            <person name="Wang H."/>
            <person name="Li S."/>
            <person name="Jiang F."/>
            <person name="Yin L."/>
            <person name="Zhang G."/>
            <person name="Qian W."/>
            <person name="Fan W."/>
        </authorList>
    </citation>
    <scope>NUCLEOTIDE SEQUENCE [LARGE SCALE GENOMIC DNA]</scope>
    <source>
        <strain evidence="8">SZHN2017</strain>
        <tissue evidence="8">Muscle</tissue>
    </source>
</reference>
<feature type="transmembrane region" description="Helical" evidence="6">
    <location>
        <begin position="147"/>
        <end position="170"/>
    </location>
</feature>
<dbReference type="SUPFAM" id="SSF103473">
    <property type="entry name" value="MFS general substrate transporter"/>
    <property type="match status" value="1"/>
</dbReference>
<feature type="domain" description="Major facilitator superfamily (MFS) profile" evidence="7">
    <location>
        <begin position="1"/>
        <end position="441"/>
    </location>
</feature>
<feature type="transmembrane region" description="Helical" evidence="6">
    <location>
        <begin position="62"/>
        <end position="82"/>
    </location>
</feature>
<feature type="transmembrane region" description="Helical" evidence="6">
    <location>
        <begin position="176"/>
        <end position="194"/>
    </location>
</feature>
<feature type="transmembrane region" description="Helical" evidence="6">
    <location>
        <begin position="94"/>
        <end position="117"/>
    </location>
</feature>
<evidence type="ECO:0000256" key="2">
    <source>
        <dbReference type="ARBA" id="ARBA00022692"/>
    </source>
</evidence>
<feature type="transmembrane region" description="Helical" evidence="6">
    <location>
        <begin position="387"/>
        <end position="406"/>
    </location>
</feature>
<feature type="transmembrane region" description="Helical" evidence="6">
    <location>
        <begin position="418"/>
        <end position="436"/>
    </location>
</feature>
<feature type="transmembrane region" description="Helical" evidence="6">
    <location>
        <begin position="292"/>
        <end position="313"/>
    </location>
</feature>
<dbReference type="InterPro" id="IPR005828">
    <property type="entry name" value="MFS_sugar_transport-like"/>
</dbReference>
<feature type="region of interest" description="Disordered" evidence="5">
    <location>
        <begin position="459"/>
        <end position="497"/>
    </location>
</feature>
<evidence type="ECO:0000256" key="3">
    <source>
        <dbReference type="ARBA" id="ARBA00022989"/>
    </source>
</evidence>
<protein>
    <recommendedName>
        <fullName evidence="7">Major facilitator superfamily (MFS) profile domain-containing protein</fullName>
    </recommendedName>
</protein>
<keyword evidence="9" id="KW-1185">Reference proteome</keyword>
<feature type="transmembrane region" description="Helical" evidence="6">
    <location>
        <begin position="353"/>
        <end position="375"/>
    </location>
</feature>
<dbReference type="OrthoDB" id="2261376at2759"/>
<comment type="caution">
    <text evidence="8">The sequence shown here is derived from an EMBL/GenBank/DDBJ whole genome shotgun (WGS) entry which is preliminary data.</text>
</comment>